<evidence type="ECO:0000256" key="5">
    <source>
        <dbReference type="ARBA" id="ARBA00022691"/>
    </source>
</evidence>
<dbReference type="PANTHER" id="PTHR12303:SF6">
    <property type="entry name" value="CARNOSINE N-METHYLTRANSFERASE"/>
    <property type="match status" value="1"/>
</dbReference>
<evidence type="ECO:0000256" key="6">
    <source>
        <dbReference type="SAM" id="MobiDB-lite"/>
    </source>
</evidence>
<dbReference type="GO" id="GO:0032259">
    <property type="term" value="P:methylation"/>
    <property type="evidence" value="ECO:0007669"/>
    <property type="project" value="UniProtKB-KW"/>
</dbReference>
<evidence type="ECO:0000256" key="4">
    <source>
        <dbReference type="ARBA" id="ARBA00022679"/>
    </source>
</evidence>
<keyword evidence="5" id="KW-0949">S-adenosyl-L-methionine</keyword>
<reference evidence="7" key="1">
    <citation type="submission" date="2020-11" db="EMBL/GenBank/DDBJ databases">
        <title>Adaptations for nitrogen fixation in a non-lichenized fungal sporocarp promotes dispersal by wood-feeding termites.</title>
        <authorList>
            <consortium name="DOE Joint Genome Institute"/>
            <person name="Koch R.A."/>
            <person name="Yoon G."/>
            <person name="Arayal U."/>
            <person name="Lail K."/>
            <person name="Amirebrahimi M."/>
            <person name="Labutti K."/>
            <person name="Lipzen A."/>
            <person name="Riley R."/>
            <person name="Barry K."/>
            <person name="Henrissat B."/>
            <person name="Grigoriev I.V."/>
            <person name="Herr J.R."/>
            <person name="Aime M.C."/>
        </authorList>
    </citation>
    <scope>NUCLEOTIDE SEQUENCE</scope>
    <source>
        <strain evidence="7">MCA 3950</strain>
    </source>
</reference>
<accession>A0A9P8ARQ4</accession>
<dbReference type="GO" id="GO:0030735">
    <property type="term" value="F:carnosine N-methyltransferase activity"/>
    <property type="evidence" value="ECO:0007669"/>
    <property type="project" value="UniProtKB-EC"/>
</dbReference>
<evidence type="ECO:0000313" key="8">
    <source>
        <dbReference type="Proteomes" id="UP000812287"/>
    </source>
</evidence>
<keyword evidence="4" id="KW-0808">Transferase</keyword>
<name>A0A9P8ARQ4_9AGAR</name>
<comment type="similarity">
    <text evidence="1">Belongs to the carnosine N-methyltransferase family.</text>
</comment>
<evidence type="ECO:0000256" key="2">
    <source>
        <dbReference type="ARBA" id="ARBA00012003"/>
    </source>
</evidence>
<dbReference type="GeneID" id="66106529"/>
<comment type="caution">
    <text evidence="7">The sequence shown here is derived from an EMBL/GenBank/DDBJ whole genome shotgun (WGS) entry which is preliminary data.</text>
</comment>
<dbReference type="RefSeq" id="XP_043038855.1">
    <property type="nucleotide sequence ID" value="XM_043184232.1"/>
</dbReference>
<evidence type="ECO:0000256" key="3">
    <source>
        <dbReference type="ARBA" id="ARBA00022603"/>
    </source>
</evidence>
<feature type="region of interest" description="Disordered" evidence="6">
    <location>
        <begin position="89"/>
        <end position="133"/>
    </location>
</feature>
<evidence type="ECO:0000313" key="7">
    <source>
        <dbReference type="EMBL" id="KAG7445355.1"/>
    </source>
</evidence>
<keyword evidence="3" id="KW-0489">Methyltransferase</keyword>
<protein>
    <recommendedName>
        <fullName evidence="2">carnosine N-methyltransferase</fullName>
        <ecNumber evidence="2">2.1.1.22</ecNumber>
    </recommendedName>
</protein>
<dbReference type="OrthoDB" id="978at2759"/>
<evidence type="ECO:0000256" key="1">
    <source>
        <dbReference type="ARBA" id="ARBA00010086"/>
    </source>
</evidence>
<dbReference type="SMART" id="SM01296">
    <property type="entry name" value="N2227"/>
    <property type="match status" value="1"/>
</dbReference>
<dbReference type="PANTHER" id="PTHR12303">
    <property type="entry name" value="CARNOSINE N-METHYLTRANSFERASE"/>
    <property type="match status" value="1"/>
</dbReference>
<feature type="compositionally biased region" description="Low complexity" evidence="6">
    <location>
        <begin position="123"/>
        <end position="133"/>
    </location>
</feature>
<dbReference type="SUPFAM" id="SSF53335">
    <property type="entry name" value="S-adenosyl-L-methionine-dependent methyltransferases"/>
    <property type="match status" value="1"/>
</dbReference>
<proteinExistence type="inferred from homology"/>
<dbReference type="EC" id="2.1.1.22" evidence="2"/>
<gene>
    <name evidence="7" type="ORF">BT62DRAFT_920594</name>
</gene>
<keyword evidence="8" id="KW-1185">Reference proteome</keyword>
<dbReference type="InterPro" id="IPR012901">
    <property type="entry name" value="CARME"/>
</dbReference>
<dbReference type="InterPro" id="IPR029063">
    <property type="entry name" value="SAM-dependent_MTases_sf"/>
</dbReference>
<sequence length="470" mass="53181">MTPNISDVEEERRHFSNVIATFRKYTQYSLTANNRRRRDLFTLPKADQDLLASLGYKEKLNLVDDAILANAAFLNLIVANPEIFGHDVDDEDSAVTSPEPVGHSHSHDTEHVHSHSHSHSHGSHSGFHSSPQSYKPSDFDMDKLRSTLKQFVRDWSEEGKEEREACYGPMKDALLNHYASSSDEERKKLRVLIPGAGLGRLAYDVAKLAQPFLGFACQGNEFSHYMLLASFFILNRTDEIKKYTIYPYVHSFSNIYSRSTILRAISIPDVLPSDLPPGSDFSLVAGDFEEIYGSEDDGGEEPHSGQWNAILTCFFIDTYAMLAIVVHQSECLEIVLDPIAHFSGLPDMVTPIDRWRSKDQNSAKNIVNYLRIIHRILAPGGVWINLGPLLWHFENNNTNDPSVELDLEEVKALARTIGFELRVKQLVLSFIRVYSDFEQNESTVDTTYTNNSEGMLGYIYHAAFWTATKI</sequence>
<organism evidence="7 8">
    <name type="scientific">Guyanagaster necrorhizus</name>
    <dbReference type="NCBI Taxonomy" id="856835"/>
    <lineage>
        <taxon>Eukaryota</taxon>
        <taxon>Fungi</taxon>
        <taxon>Dikarya</taxon>
        <taxon>Basidiomycota</taxon>
        <taxon>Agaricomycotina</taxon>
        <taxon>Agaricomycetes</taxon>
        <taxon>Agaricomycetidae</taxon>
        <taxon>Agaricales</taxon>
        <taxon>Marasmiineae</taxon>
        <taxon>Physalacriaceae</taxon>
        <taxon>Guyanagaster</taxon>
    </lineage>
</organism>
<dbReference type="Proteomes" id="UP000812287">
    <property type="component" value="Unassembled WGS sequence"/>
</dbReference>
<dbReference type="EMBL" id="MU250537">
    <property type="protein sequence ID" value="KAG7445355.1"/>
    <property type="molecule type" value="Genomic_DNA"/>
</dbReference>
<dbReference type="Pfam" id="PF07942">
    <property type="entry name" value="CARME"/>
    <property type="match status" value="2"/>
</dbReference>
<dbReference type="AlphaFoldDB" id="A0A9P8ARQ4"/>